<keyword evidence="10" id="KW-1185">Reference proteome</keyword>
<evidence type="ECO:0000256" key="6">
    <source>
        <dbReference type="ARBA" id="ARBA00022845"/>
    </source>
</evidence>
<comment type="similarity">
    <text evidence="3">Belongs to the AEP2 family.</text>
</comment>
<keyword evidence="6" id="KW-0810">Translation regulation</keyword>
<comment type="caution">
    <text evidence="9">The sequence shown here is derived from an EMBL/GenBank/DDBJ whole genome shotgun (WGS) entry which is preliminary data.</text>
</comment>
<organism evidence="9 10">
    <name type="scientific">Wickerhamomyces pijperi</name>
    <name type="common">Yeast</name>
    <name type="synonym">Pichia pijperi</name>
    <dbReference type="NCBI Taxonomy" id="599730"/>
    <lineage>
        <taxon>Eukaryota</taxon>
        <taxon>Fungi</taxon>
        <taxon>Dikarya</taxon>
        <taxon>Ascomycota</taxon>
        <taxon>Saccharomycotina</taxon>
        <taxon>Saccharomycetes</taxon>
        <taxon>Phaffomycetales</taxon>
        <taxon>Wickerhamomycetaceae</taxon>
        <taxon>Wickerhamomyces</taxon>
    </lineage>
</organism>
<dbReference type="AlphaFoldDB" id="A0A9P8Q029"/>
<reference evidence="9" key="2">
    <citation type="submission" date="2021-01" db="EMBL/GenBank/DDBJ databases">
        <authorList>
            <person name="Schikora-Tamarit M.A."/>
        </authorList>
    </citation>
    <scope>NUCLEOTIDE SEQUENCE</scope>
    <source>
        <strain evidence="9">CBS2887</strain>
    </source>
</reference>
<evidence type="ECO:0000256" key="8">
    <source>
        <dbReference type="ARBA" id="ARBA00023128"/>
    </source>
</evidence>
<protein>
    <recommendedName>
        <fullName evidence="5">ATPase expression protein 2, mitochondrial</fullName>
    </recommendedName>
</protein>
<comment type="function">
    <text evidence="1">Required for translation of the mitochondrial OLI1 transcript coding for the mitochondrial ATP synthase subunit 9.</text>
</comment>
<comment type="subunit">
    <text evidence="4">Binds to the 5'UTR of the OLI1 mRNA.</text>
</comment>
<evidence type="ECO:0000256" key="2">
    <source>
        <dbReference type="ARBA" id="ARBA00004173"/>
    </source>
</evidence>
<dbReference type="InterPro" id="IPR024319">
    <property type="entry name" value="ATPase_expression_mit"/>
</dbReference>
<evidence type="ECO:0000313" key="10">
    <source>
        <dbReference type="Proteomes" id="UP000774326"/>
    </source>
</evidence>
<keyword evidence="7" id="KW-0809">Transit peptide</keyword>
<reference evidence="9" key="1">
    <citation type="journal article" date="2021" name="Open Biol.">
        <title>Shared evolutionary footprints suggest mitochondrial oxidative damage underlies multiple complex I losses in fungi.</title>
        <authorList>
            <person name="Schikora-Tamarit M.A."/>
            <person name="Marcet-Houben M."/>
            <person name="Nosek J."/>
            <person name="Gabaldon T."/>
        </authorList>
    </citation>
    <scope>NUCLEOTIDE SEQUENCE</scope>
    <source>
        <strain evidence="9">CBS2887</strain>
    </source>
</reference>
<proteinExistence type="inferred from homology"/>
<evidence type="ECO:0000256" key="4">
    <source>
        <dbReference type="ARBA" id="ARBA00011657"/>
    </source>
</evidence>
<evidence type="ECO:0000256" key="1">
    <source>
        <dbReference type="ARBA" id="ARBA00002412"/>
    </source>
</evidence>
<sequence length="603" mass="67787">MSSCNFGLRKAATRRLTGSSAPFSSVSGQHSSMALNMHTLNDAQVVESNSATATTADEASSIKTVGDFIKAKTESLRSPVLLRSLQSSTIPTSPPITVQIPQPTPEITNLIRTQLAAQDYPALVSTLQSFQQDTAKWGIIADSLLPCEISKLILSLSNEQQSSYKQRTRYKYSSSIKDQPFHTTLAYKIVFVLRHLKTGVNAHYQLHSNSKAKKTTPFSQTDYDMFLRSELQSWNLLQAHGLIQEMELFELTKSIFFQNTKLRIMGNTNPTNWQLNKELQLGPGKKTHKYNNRLNRYTSPHLGYNIQPISALLGELTAALESSQLRPNLQTHKEIIGGFGRVGDLEQIKSHLNEVWGISCGGKADLKSSSSASELVKSDTLYPDLDLLQIVITSFGFNGAFGDSLVILNEFMEKYPSLSGNDVVDVLFWKVFFKQIEINYKDSADANAGKLYGKYFEMFWDHMIKSSAVQSVDASIYGKRLTYLNYFNKYEEMLADLPLLRTAVQTETSTHRSEELQNLISKYVVSLSKGLYSQVDTFANDDLVVEIQGKLDSIIEAFCVGNKQKKITLRRCLDVREVIKKEKGQFAALQEQYDEEDEENSIW</sequence>
<accession>A0A9P8Q029</accession>
<gene>
    <name evidence="9" type="ORF">WICPIJ_008182</name>
</gene>
<evidence type="ECO:0000256" key="3">
    <source>
        <dbReference type="ARBA" id="ARBA00009790"/>
    </source>
</evidence>
<keyword evidence="8" id="KW-0496">Mitochondrion</keyword>
<dbReference type="Pfam" id="PF12921">
    <property type="entry name" value="ATP13"/>
    <property type="match status" value="1"/>
</dbReference>
<dbReference type="EMBL" id="JAEUBG010004695">
    <property type="protein sequence ID" value="KAH3680670.1"/>
    <property type="molecule type" value="Genomic_DNA"/>
</dbReference>
<dbReference type="OrthoDB" id="3980946at2759"/>
<dbReference type="GO" id="GO:0006417">
    <property type="term" value="P:regulation of translation"/>
    <property type="evidence" value="ECO:0007669"/>
    <property type="project" value="UniProtKB-KW"/>
</dbReference>
<comment type="subcellular location">
    <subcellularLocation>
        <location evidence="2">Mitochondrion</location>
    </subcellularLocation>
</comment>
<dbReference type="Proteomes" id="UP000774326">
    <property type="component" value="Unassembled WGS sequence"/>
</dbReference>
<evidence type="ECO:0000256" key="7">
    <source>
        <dbReference type="ARBA" id="ARBA00022946"/>
    </source>
</evidence>
<evidence type="ECO:0000313" key="9">
    <source>
        <dbReference type="EMBL" id="KAH3680670.1"/>
    </source>
</evidence>
<name>A0A9P8Q029_WICPI</name>
<evidence type="ECO:0000256" key="5">
    <source>
        <dbReference type="ARBA" id="ARBA00019258"/>
    </source>
</evidence>
<dbReference type="GO" id="GO:0005739">
    <property type="term" value="C:mitochondrion"/>
    <property type="evidence" value="ECO:0007669"/>
    <property type="project" value="UniProtKB-SubCell"/>
</dbReference>